<keyword evidence="2" id="KW-1185">Reference proteome</keyword>
<evidence type="ECO:0000313" key="1">
    <source>
        <dbReference type="EMBL" id="CAJ1951046.1"/>
    </source>
</evidence>
<proteinExistence type="predicted"/>
<evidence type="ECO:0000313" key="2">
    <source>
        <dbReference type="Proteomes" id="UP001295423"/>
    </source>
</evidence>
<name>A0AAD2FRP7_9STRA</name>
<dbReference type="EMBL" id="CAKOGP040001777">
    <property type="protein sequence ID" value="CAJ1951046.1"/>
    <property type="molecule type" value="Genomic_DNA"/>
</dbReference>
<gene>
    <name evidence="1" type="ORF">CYCCA115_LOCUS12882</name>
</gene>
<dbReference type="Proteomes" id="UP001295423">
    <property type="component" value="Unassembled WGS sequence"/>
</dbReference>
<accession>A0AAD2FRP7</accession>
<sequence>MANVGSSKPPHWSEEEIKALAIDYRKVSEDPVEGLKQTGATYHARIVEEWKKQFPSGDDRRHGTWSDRNGDTVANYFRDSIKAKCSKSNMRKDIRKWQNGSTL</sequence>
<comment type="caution">
    <text evidence="1">The sequence shown here is derived from an EMBL/GenBank/DDBJ whole genome shotgun (WGS) entry which is preliminary data.</text>
</comment>
<reference evidence="1" key="1">
    <citation type="submission" date="2023-08" db="EMBL/GenBank/DDBJ databases">
        <authorList>
            <person name="Audoor S."/>
            <person name="Bilcke G."/>
        </authorList>
    </citation>
    <scope>NUCLEOTIDE SEQUENCE</scope>
</reference>
<organism evidence="1 2">
    <name type="scientific">Cylindrotheca closterium</name>
    <dbReference type="NCBI Taxonomy" id="2856"/>
    <lineage>
        <taxon>Eukaryota</taxon>
        <taxon>Sar</taxon>
        <taxon>Stramenopiles</taxon>
        <taxon>Ochrophyta</taxon>
        <taxon>Bacillariophyta</taxon>
        <taxon>Bacillariophyceae</taxon>
        <taxon>Bacillariophycidae</taxon>
        <taxon>Bacillariales</taxon>
        <taxon>Bacillariaceae</taxon>
        <taxon>Cylindrotheca</taxon>
    </lineage>
</organism>
<dbReference type="AlphaFoldDB" id="A0AAD2FRP7"/>
<protein>
    <submittedName>
        <fullName evidence="1">Uncharacterized protein</fullName>
    </submittedName>
</protein>